<protein>
    <submittedName>
        <fullName evidence="1">Capsular polysaccharide biosynthesis protein</fullName>
    </submittedName>
</protein>
<accession>A0ABU4W4X4</accession>
<dbReference type="Pfam" id="PF05159">
    <property type="entry name" value="Capsule_synth"/>
    <property type="match status" value="1"/>
</dbReference>
<dbReference type="CDD" id="cd16439">
    <property type="entry name" value="beta_Kdo_transferase_KpsC_2"/>
    <property type="match status" value="1"/>
</dbReference>
<comment type="caution">
    <text evidence="1">The sequence shown here is derived from an EMBL/GenBank/DDBJ whole genome shotgun (WGS) entry which is preliminary data.</text>
</comment>
<dbReference type="RefSeq" id="WP_320188854.1">
    <property type="nucleotide sequence ID" value="NZ_CP192765.1"/>
</dbReference>
<evidence type="ECO:0000313" key="1">
    <source>
        <dbReference type="EMBL" id="MDX8332796.1"/>
    </source>
</evidence>
<sequence>MATLETIGQTVLAHRAETLGSKGPVVAFHMKAWKHPFLQQFFPQKHFHFVPFQLTERLFQRKVLPLLQAPQKPVVFVWSNNLPDFAAKEIARLGLDVFFMEDGFIRSLEAHAGYSVPLSLSLDSKRPYFDSRGKSNLEELLLHYDFENDPHLMQRARQGMQTVLEQRLTKYNGRLASQAPAQTQTAQPRKRVLVIGQVEEDASIIYGCDRPFTNNDLVRMAAAENPQADITYKPHPDVLSRMRREITNPDDVAHLCTIVKGQMSLPDALDAADHVYTITSLAGFEAIMRGKKVTTTGAPFYAGWGLTDDRQLTPRRGRNLSVEALFAAAYILYPLYFDPATGSTTSFEETIASLTKPETKPHLSLAGRVKWKPYGTYGLLGWRHLLTPIVARVVAKVGNERDVMRYRSNPVGFFRELSDKRFSLIGKILYPFNVR</sequence>
<keyword evidence="2" id="KW-1185">Reference proteome</keyword>
<dbReference type="InterPro" id="IPR007833">
    <property type="entry name" value="Capsule_polysaccharide_synth"/>
</dbReference>
<dbReference type="Proteomes" id="UP001277561">
    <property type="component" value="Unassembled WGS sequence"/>
</dbReference>
<dbReference type="EMBL" id="JAVRAD010000024">
    <property type="protein sequence ID" value="MDX8332796.1"/>
    <property type="molecule type" value="Genomic_DNA"/>
</dbReference>
<reference evidence="1" key="1">
    <citation type="journal article" date="2023" name="Phytobiomes J">
        <title>Deciphering the key players within the bacterial microbiota associated with aerial crown gall tumors on rhododendron: Insights into the gallobiome.</title>
        <authorList>
            <person name="Kuzmanovic N."/>
            <person name="Nesme J."/>
            <person name="Wolf J."/>
            <person name="Neumann-Schaal M."/>
            <person name="Petersen J."/>
            <person name="Fernandez-Gnecco G."/>
            <person name="Sproeer C."/>
            <person name="Bunk B."/>
            <person name="Overmann J."/>
            <person name="Sorensen S.J."/>
            <person name="Idczak E."/>
            <person name="Smalla K."/>
        </authorList>
    </citation>
    <scope>NUCLEOTIDE SEQUENCE [LARGE SCALE GENOMIC DNA]</scope>
    <source>
        <strain evidence="1">Rho-14.1</strain>
    </source>
</reference>
<name>A0ABU4W4X4_9HYPH</name>
<evidence type="ECO:0000313" key="2">
    <source>
        <dbReference type="Proteomes" id="UP001277561"/>
    </source>
</evidence>
<proteinExistence type="predicted"/>
<organism evidence="1 2">
    <name type="scientific">Agrobacterium rosae</name>
    <dbReference type="NCBI Taxonomy" id="1972867"/>
    <lineage>
        <taxon>Bacteria</taxon>
        <taxon>Pseudomonadati</taxon>
        <taxon>Pseudomonadota</taxon>
        <taxon>Alphaproteobacteria</taxon>
        <taxon>Hyphomicrobiales</taxon>
        <taxon>Rhizobiaceae</taxon>
        <taxon>Rhizobium/Agrobacterium group</taxon>
        <taxon>Agrobacterium</taxon>
    </lineage>
</organism>
<gene>
    <name evidence="1" type="ORF">RMS29_26715</name>
</gene>